<evidence type="ECO:0000256" key="3">
    <source>
        <dbReference type="ARBA" id="ARBA00022737"/>
    </source>
</evidence>
<gene>
    <name evidence="9" type="ORF">L798_06670</name>
</gene>
<feature type="repeat" description="WD" evidence="6">
    <location>
        <begin position="481"/>
        <end position="515"/>
    </location>
</feature>
<dbReference type="PROSITE" id="PS51257">
    <property type="entry name" value="PROKAR_LIPOPROTEIN"/>
    <property type="match status" value="1"/>
</dbReference>
<evidence type="ECO:0000313" key="9">
    <source>
        <dbReference type="EMBL" id="KDR18931.1"/>
    </source>
</evidence>
<dbReference type="STRING" id="136037.A0A067R8M8"/>
<evidence type="ECO:0000256" key="5">
    <source>
        <dbReference type="ARBA" id="ARBA00038229"/>
    </source>
</evidence>
<dbReference type="PRINTS" id="PR00320">
    <property type="entry name" value="GPROTEINBRPT"/>
</dbReference>
<feature type="repeat" description="WD" evidence="6">
    <location>
        <begin position="187"/>
        <end position="220"/>
    </location>
</feature>
<comment type="similarity">
    <text evidence="5">Belongs to the WD repeat WDR3/UTP12 family.</text>
</comment>
<organism evidence="9 10">
    <name type="scientific">Zootermopsis nevadensis</name>
    <name type="common">Dampwood termite</name>
    <dbReference type="NCBI Taxonomy" id="136037"/>
    <lineage>
        <taxon>Eukaryota</taxon>
        <taxon>Metazoa</taxon>
        <taxon>Ecdysozoa</taxon>
        <taxon>Arthropoda</taxon>
        <taxon>Hexapoda</taxon>
        <taxon>Insecta</taxon>
        <taxon>Pterygota</taxon>
        <taxon>Neoptera</taxon>
        <taxon>Polyneoptera</taxon>
        <taxon>Dictyoptera</taxon>
        <taxon>Blattodea</taxon>
        <taxon>Blattoidea</taxon>
        <taxon>Termitoidae</taxon>
        <taxon>Termopsidae</taxon>
        <taxon>Zootermopsis</taxon>
    </lineage>
</organism>
<dbReference type="InterPro" id="IPR019775">
    <property type="entry name" value="WD40_repeat_CS"/>
</dbReference>
<dbReference type="GO" id="GO:0032040">
    <property type="term" value="C:small-subunit processome"/>
    <property type="evidence" value="ECO:0007669"/>
    <property type="project" value="TreeGrafter"/>
</dbReference>
<keyword evidence="2 6" id="KW-0853">WD repeat</keyword>
<reference evidence="9 10" key="1">
    <citation type="journal article" date="2014" name="Nat. Commun.">
        <title>Molecular traces of alternative social organization in a termite genome.</title>
        <authorList>
            <person name="Terrapon N."/>
            <person name="Li C."/>
            <person name="Robertson H.M."/>
            <person name="Ji L."/>
            <person name="Meng X."/>
            <person name="Booth W."/>
            <person name="Chen Z."/>
            <person name="Childers C.P."/>
            <person name="Glastad K.M."/>
            <person name="Gokhale K."/>
            <person name="Gowin J."/>
            <person name="Gronenberg W."/>
            <person name="Hermansen R.A."/>
            <person name="Hu H."/>
            <person name="Hunt B.G."/>
            <person name="Huylmans A.K."/>
            <person name="Khalil S.M."/>
            <person name="Mitchell R.D."/>
            <person name="Munoz-Torres M.C."/>
            <person name="Mustard J.A."/>
            <person name="Pan H."/>
            <person name="Reese J.T."/>
            <person name="Scharf M.E."/>
            <person name="Sun F."/>
            <person name="Vogel H."/>
            <person name="Xiao J."/>
            <person name="Yang W."/>
            <person name="Yang Z."/>
            <person name="Yang Z."/>
            <person name="Zhou J."/>
            <person name="Zhu J."/>
            <person name="Brent C.S."/>
            <person name="Elsik C.G."/>
            <person name="Goodisman M.A."/>
            <person name="Liberles D.A."/>
            <person name="Roe R.M."/>
            <person name="Vargo E.L."/>
            <person name="Vilcinskas A."/>
            <person name="Wang J."/>
            <person name="Bornberg-Bauer E."/>
            <person name="Korb J."/>
            <person name="Zhang G."/>
            <person name="Liebig J."/>
        </authorList>
    </citation>
    <scope>NUCLEOTIDE SEQUENCE [LARGE SCALE GENOMIC DNA]</scope>
    <source>
        <tissue evidence="9">Whole organism</tissue>
    </source>
</reference>
<dbReference type="InParanoid" id="A0A067R8M8"/>
<dbReference type="Proteomes" id="UP000027135">
    <property type="component" value="Unassembled WGS sequence"/>
</dbReference>
<dbReference type="PROSITE" id="PS50294">
    <property type="entry name" value="WD_REPEATS_REGION"/>
    <property type="match status" value="5"/>
</dbReference>
<dbReference type="InterPro" id="IPR011047">
    <property type="entry name" value="Quinoprotein_ADH-like_sf"/>
</dbReference>
<comment type="subcellular location">
    <subcellularLocation>
        <location evidence="1">Nucleus</location>
        <location evidence="1">Nucleolus</location>
    </subcellularLocation>
</comment>
<dbReference type="FunFam" id="2.130.10.10:FF:000755">
    <property type="entry name" value="WD repeat-containing protein 3"/>
    <property type="match status" value="1"/>
</dbReference>
<dbReference type="PROSITE" id="PS50082">
    <property type="entry name" value="WD_REPEATS_2"/>
    <property type="match status" value="9"/>
</dbReference>
<keyword evidence="4" id="KW-0539">Nucleus</keyword>
<evidence type="ECO:0000256" key="4">
    <source>
        <dbReference type="ARBA" id="ARBA00023242"/>
    </source>
</evidence>
<feature type="repeat" description="WD" evidence="6">
    <location>
        <begin position="621"/>
        <end position="662"/>
    </location>
</feature>
<name>A0A067R8M8_ZOONE</name>
<feature type="repeat" description="WD" evidence="6">
    <location>
        <begin position="579"/>
        <end position="620"/>
    </location>
</feature>
<dbReference type="InterPro" id="IPR007148">
    <property type="entry name" value="SSU_processome_Utp12"/>
</dbReference>
<dbReference type="CDD" id="cd00200">
    <property type="entry name" value="WD40"/>
    <property type="match status" value="2"/>
</dbReference>
<protein>
    <submittedName>
        <fullName evidence="9">WD repeat-containing protein 3</fullName>
    </submittedName>
</protein>
<feature type="repeat" description="WD" evidence="6">
    <location>
        <begin position="103"/>
        <end position="136"/>
    </location>
</feature>
<dbReference type="SUPFAM" id="SSF50978">
    <property type="entry name" value="WD40 repeat-like"/>
    <property type="match status" value="1"/>
</dbReference>
<dbReference type="Pfam" id="PF25172">
    <property type="entry name" value="Beta-prop_WDR3_2nd"/>
    <property type="match status" value="1"/>
</dbReference>
<dbReference type="InterPro" id="IPR015943">
    <property type="entry name" value="WD40/YVTN_repeat-like_dom_sf"/>
</dbReference>
<dbReference type="PANTHER" id="PTHR19853:SF0">
    <property type="entry name" value="WD REPEAT-CONTAINING PROTEIN 3"/>
    <property type="match status" value="1"/>
</dbReference>
<evidence type="ECO:0000313" key="10">
    <source>
        <dbReference type="Proteomes" id="UP000027135"/>
    </source>
</evidence>
<dbReference type="OMA" id="MNIPLTC"/>
<evidence type="ECO:0000256" key="6">
    <source>
        <dbReference type="PROSITE-ProRule" id="PRU00221"/>
    </source>
</evidence>
<sequence>MGLTKQYLRYVAAGNFNIIASAGCNAVFITLEGQEGRFVGVAACEDIIIWDMRLGEKALVLPGDKYGVTYLASSPNKKYLAAGYSDGTVKVFDLTSGENVTSFSGHRGAITCLSYDAEGHRLASGAQDTDIIVWDVVAEAGLHRLTGHKGTVTQISFLKEYNVLVSGSKDTFVKFWDLDTSHCFKTLVGHRTEVWGLTFVKEDKYLITGCGDSELRVWSILPKDSSIENSENVEKTVPDTEVFLTGEDSGDVEGISPLQCRKAGSVLRSARGRVTSLTADTTGHVIGCHGTDGIVELFHFCSDQDATARLKKRQRKQRKKAADANETVPDQGQQPGLKDEVRRLTAIKVTDCKVKSVDLVMGRGGELRVAVVLNNNSVELYSLHVAVKDAESRCLRKISSQGHQSEVRAVTFSSDNLAVVSASAESIKMWNRPSMACLRTVKTGYVLSVCFVPGDRHVMVGLKNGHMLIVDIASGDVLEDVPAHDKELWSICLLPDQRGCVSGGCDATVKFWQFELITDPSNKESKAKILSVLHTRTLKLEENVLCVRVSANNRFVAVALLDSTVQIFFVDTLKFFISLYGHKLPVLCMDISSDSTLIATGSADRNVKIWGLDFGDCHRSLFAHDDSVTGLQFVPHTHQFFTCGKDGRVKQWDADSFDKIITLQAHLGEARSLAVSASGQYVVSCGSDRVLRLFERSAEPLVLEDEAEEEREEMDNQALVTGEETTVPGQTGLNLPSKKTIGSEKAAEQLLECLEICQEFRTKMEEHSALIKAISKKENLPPPPQPPALMAAYKASTPDDFLTEILRRIRSSDLEEALLLLPFTSVCELLSQLPSLIERGFEIELVCRTMIFLFKMHHKPIVNNQALLPIVGQLQKLAFSKVNHLRDMIGCNLHGLQFLQRELEAREGVQLFTDATLEKRKKDRQKRKKDQVAKRAVMML</sequence>
<dbReference type="PROSITE" id="PS00678">
    <property type="entry name" value="WD_REPEATS_1"/>
    <property type="match status" value="2"/>
</dbReference>
<feature type="domain" description="Small-subunit processome Utp12" evidence="8">
    <location>
        <begin position="799"/>
        <end position="901"/>
    </location>
</feature>
<keyword evidence="3" id="KW-0677">Repeat</keyword>
<dbReference type="Pfam" id="PF25173">
    <property type="entry name" value="Beta-prop_WDR3_1st"/>
    <property type="match status" value="1"/>
</dbReference>
<dbReference type="Pfam" id="PF04003">
    <property type="entry name" value="Utp12"/>
    <property type="match status" value="1"/>
</dbReference>
<dbReference type="GO" id="GO:0030490">
    <property type="term" value="P:maturation of SSU-rRNA"/>
    <property type="evidence" value="ECO:0007669"/>
    <property type="project" value="TreeGrafter"/>
</dbReference>
<dbReference type="GO" id="GO:0034388">
    <property type="term" value="C:Pwp2p-containing subcomplex of 90S preribosome"/>
    <property type="evidence" value="ECO:0007669"/>
    <property type="project" value="TreeGrafter"/>
</dbReference>
<evidence type="ECO:0000256" key="7">
    <source>
        <dbReference type="SAM" id="MobiDB-lite"/>
    </source>
</evidence>
<dbReference type="InterPro" id="IPR001680">
    <property type="entry name" value="WD40_rpt"/>
</dbReference>
<dbReference type="Gene3D" id="2.130.10.10">
    <property type="entry name" value="YVTN repeat-like/Quinoprotein amine dehydrogenase"/>
    <property type="match status" value="4"/>
</dbReference>
<dbReference type="InterPro" id="IPR051570">
    <property type="entry name" value="TBC1_cilium_biogenesis"/>
</dbReference>
<keyword evidence="10" id="KW-1185">Reference proteome</keyword>
<feature type="region of interest" description="Disordered" evidence="7">
    <location>
        <begin position="312"/>
        <end position="339"/>
    </location>
</feature>
<dbReference type="InterPro" id="IPR020472">
    <property type="entry name" value="WD40_PAC1"/>
</dbReference>
<evidence type="ECO:0000256" key="1">
    <source>
        <dbReference type="ARBA" id="ARBA00004604"/>
    </source>
</evidence>
<feature type="repeat" description="WD" evidence="6">
    <location>
        <begin position="400"/>
        <end position="440"/>
    </location>
</feature>
<dbReference type="SUPFAM" id="SSF50998">
    <property type="entry name" value="Quinoprotein alcohol dehydrogenase-like"/>
    <property type="match status" value="1"/>
</dbReference>
<dbReference type="EMBL" id="KK852667">
    <property type="protein sequence ID" value="KDR18931.1"/>
    <property type="molecule type" value="Genomic_DNA"/>
</dbReference>
<accession>A0A067R8M8</accession>
<dbReference type="GO" id="GO:0030515">
    <property type="term" value="F:snoRNA binding"/>
    <property type="evidence" value="ECO:0007669"/>
    <property type="project" value="TreeGrafter"/>
</dbReference>
<feature type="repeat" description="WD" evidence="6">
    <location>
        <begin position="61"/>
        <end position="102"/>
    </location>
</feature>
<feature type="repeat" description="WD" evidence="6">
    <location>
        <begin position="663"/>
        <end position="695"/>
    </location>
</feature>
<dbReference type="OrthoDB" id="407922at2759"/>
<evidence type="ECO:0000259" key="8">
    <source>
        <dbReference type="Pfam" id="PF04003"/>
    </source>
</evidence>
<evidence type="ECO:0000256" key="2">
    <source>
        <dbReference type="ARBA" id="ARBA00022574"/>
    </source>
</evidence>
<dbReference type="AlphaFoldDB" id="A0A067R8M8"/>
<feature type="repeat" description="WD" evidence="6">
    <location>
        <begin position="145"/>
        <end position="186"/>
    </location>
</feature>
<dbReference type="FunCoup" id="A0A067R8M8">
    <property type="interactions" value="2216"/>
</dbReference>
<dbReference type="InterPro" id="IPR036322">
    <property type="entry name" value="WD40_repeat_dom_sf"/>
</dbReference>
<dbReference type="SMART" id="SM00320">
    <property type="entry name" value="WD40"/>
    <property type="match status" value="11"/>
</dbReference>
<proteinExistence type="inferred from homology"/>
<dbReference type="PANTHER" id="PTHR19853">
    <property type="entry name" value="WD REPEAT CONTAINING PROTEIN 3 WDR3"/>
    <property type="match status" value="1"/>
</dbReference>
<dbReference type="eggNOG" id="KOG0306">
    <property type="taxonomic scope" value="Eukaryota"/>
</dbReference>